<dbReference type="Proteomes" id="UP000315017">
    <property type="component" value="Chromosome"/>
</dbReference>
<evidence type="ECO:0000256" key="2">
    <source>
        <dbReference type="ARBA" id="ARBA00022803"/>
    </source>
</evidence>
<dbReference type="Pfam" id="PF13424">
    <property type="entry name" value="TPR_12"/>
    <property type="match status" value="1"/>
</dbReference>
<keyword evidence="1" id="KW-0677">Repeat</keyword>
<dbReference type="InterPro" id="IPR050498">
    <property type="entry name" value="Ycf3"/>
</dbReference>
<keyword evidence="3" id="KW-0472">Membrane</keyword>
<dbReference type="AlphaFoldDB" id="A0A517Y9R8"/>
<keyword evidence="3" id="KW-1133">Transmembrane helix</keyword>
<evidence type="ECO:0000256" key="3">
    <source>
        <dbReference type="SAM" id="Phobius"/>
    </source>
</evidence>
<protein>
    <submittedName>
        <fullName evidence="4">Tetratricopeptide repeat protein</fullName>
    </submittedName>
</protein>
<keyword evidence="3" id="KW-0812">Transmembrane</keyword>
<evidence type="ECO:0000256" key="1">
    <source>
        <dbReference type="ARBA" id="ARBA00022737"/>
    </source>
</evidence>
<dbReference type="EMBL" id="CP036274">
    <property type="protein sequence ID" value="QDU26980.1"/>
    <property type="molecule type" value="Genomic_DNA"/>
</dbReference>
<reference evidence="4 5" key="1">
    <citation type="submission" date="2019-02" db="EMBL/GenBank/DDBJ databases">
        <title>Deep-cultivation of Planctomycetes and their phenomic and genomic characterization uncovers novel biology.</title>
        <authorList>
            <person name="Wiegand S."/>
            <person name="Jogler M."/>
            <person name="Boedeker C."/>
            <person name="Pinto D."/>
            <person name="Vollmers J."/>
            <person name="Rivas-Marin E."/>
            <person name="Kohn T."/>
            <person name="Peeters S.H."/>
            <person name="Heuer A."/>
            <person name="Rast P."/>
            <person name="Oberbeckmann S."/>
            <person name="Bunk B."/>
            <person name="Jeske O."/>
            <person name="Meyerdierks A."/>
            <person name="Storesund J.E."/>
            <person name="Kallscheuer N."/>
            <person name="Luecker S."/>
            <person name="Lage O.M."/>
            <person name="Pohl T."/>
            <person name="Merkel B.J."/>
            <person name="Hornburger P."/>
            <person name="Mueller R.-W."/>
            <person name="Bruemmer F."/>
            <person name="Labrenz M."/>
            <person name="Spormann A.M."/>
            <person name="Op den Camp H."/>
            <person name="Overmann J."/>
            <person name="Amann R."/>
            <person name="Jetten M.S.M."/>
            <person name="Mascher T."/>
            <person name="Medema M.H."/>
            <person name="Devos D.P."/>
            <person name="Kaster A.-K."/>
            <person name="Ovreas L."/>
            <person name="Rohde M."/>
            <person name="Galperin M.Y."/>
            <person name="Jogler C."/>
        </authorList>
    </citation>
    <scope>NUCLEOTIDE SEQUENCE [LARGE SCALE GENOMIC DNA]</scope>
    <source>
        <strain evidence="4 5">ETA_A8</strain>
    </source>
</reference>
<organism evidence="4 5">
    <name type="scientific">Anatilimnocola aggregata</name>
    <dbReference type="NCBI Taxonomy" id="2528021"/>
    <lineage>
        <taxon>Bacteria</taxon>
        <taxon>Pseudomonadati</taxon>
        <taxon>Planctomycetota</taxon>
        <taxon>Planctomycetia</taxon>
        <taxon>Pirellulales</taxon>
        <taxon>Pirellulaceae</taxon>
        <taxon>Anatilimnocola</taxon>
    </lineage>
</organism>
<dbReference type="Pfam" id="PF13432">
    <property type="entry name" value="TPR_16"/>
    <property type="match status" value="1"/>
</dbReference>
<keyword evidence="5" id="KW-1185">Reference proteome</keyword>
<dbReference type="KEGG" id="aagg:ETAA8_20640"/>
<dbReference type="OrthoDB" id="251479at2"/>
<dbReference type="Gene3D" id="1.25.40.10">
    <property type="entry name" value="Tetratricopeptide repeat domain"/>
    <property type="match status" value="3"/>
</dbReference>
<feature type="transmembrane region" description="Helical" evidence="3">
    <location>
        <begin position="39"/>
        <end position="60"/>
    </location>
</feature>
<dbReference type="InterPro" id="IPR011990">
    <property type="entry name" value="TPR-like_helical_dom_sf"/>
</dbReference>
<keyword evidence="2" id="KW-0802">TPR repeat</keyword>
<dbReference type="RefSeq" id="WP_145087860.1">
    <property type="nucleotide sequence ID" value="NZ_CP036274.1"/>
</dbReference>
<name>A0A517Y9R8_9BACT</name>
<dbReference type="PANTHER" id="PTHR44858">
    <property type="entry name" value="TETRATRICOPEPTIDE REPEAT PROTEIN 6"/>
    <property type="match status" value="1"/>
</dbReference>
<dbReference type="PANTHER" id="PTHR44858:SF1">
    <property type="entry name" value="UDP-N-ACETYLGLUCOSAMINE--PEPTIDE N-ACETYLGLUCOSAMINYLTRANSFERASE SPINDLY-RELATED"/>
    <property type="match status" value="1"/>
</dbReference>
<evidence type="ECO:0000313" key="5">
    <source>
        <dbReference type="Proteomes" id="UP000315017"/>
    </source>
</evidence>
<dbReference type="InterPro" id="IPR019734">
    <property type="entry name" value="TPR_rpt"/>
</dbReference>
<evidence type="ECO:0000313" key="4">
    <source>
        <dbReference type="EMBL" id="QDU26980.1"/>
    </source>
</evidence>
<dbReference type="SMART" id="SM00028">
    <property type="entry name" value="TPR"/>
    <property type="match status" value="5"/>
</dbReference>
<sequence length="840" mass="93966">MTDAHGSTSQVSKARFSLAAVTQILPAARRSPLKVGLPLALGLVAFIVATYYATSLYFLAEPEKVTVADVLAPLDEGLLQEARQQAAELRSQPDLDEELQSACLFVLGSVLAEEAEKTGQPTQRRLLNLIAARYLDQSRQIGLPKDREAQGVLTLARAFYRANRYVPAATMLAEALAKNPDSAIELEHALTDCYLKMQPPQPKVALTHIERLLRLPGISPRQRDEAHLLAANVHFTANNTAACEASLAQVLDTSSVFPQAQALAARVQLQRLPPPKPGQSLGTAEQQPLQTLIAELQPLAERKGLEQGVAAQLSLLLAQCHERLGKQKEAAHFYGRIRKLHHGSPEAVASTFLEADWLAGAGQVEESLTLYRRGLQEAEPSEDYDNHWLPRQEIERRLEAAIRRYQELKSFAEAAELAEAAASLVALPQTLLWRAEIERAWAADLLDQQKGRSREEKDLLQAQARTHLREAAARDRELAAARVATRNFPDDLLRSATTYLQGYGYQQAEQGFRQFLQQQTREGQPEALIGLGQALLAQGRTSEALATLDQVQQMFDKHPANYQARLLAAAALQEQGDLSAARELLNANLFGSALTPQSTEWRDSLFALGHIQFRQGMTHEARSRNVPPQETEDKRLAESLRELEIAAGFFEEAIKTLTEATQRFPAASQSIAATYEVAEAYRHAAKWPRQRLQVVTIDSTRQTLNRQLTSDLNSAVAEYTRLIERLSDDQESSRATVDLKVLRNCYFNRADALFDLGRYEEAIQAYSAATNRYQHEPESLEAYVQIATCYRRLQRYAEARGTLEQARVVLERIRKDADFAKTTRFDRQQWIQLLEWFSTL</sequence>
<gene>
    <name evidence="4" type="ORF">ETAA8_20640</name>
</gene>
<dbReference type="SUPFAM" id="SSF48452">
    <property type="entry name" value="TPR-like"/>
    <property type="match status" value="2"/>
</dbReference>
<accession>A0A517Y9R8</accession>
<proteinExistence type="predicted"/>